<reference evidence="2" key="1">
    <citation type="journal article" date="2020" name="Nature">
        <title>Giant virus diversity and host interactions through global metagenomics.</title>
        <authorList>
            <person name="Schulz F."/>
            <person name="Roux S."/>
            <person name="Paez-Espino D."/>
            <person name="Jungbluth S."/>
            <person name="Walsh D.A."/>
            <person name="Denef V.J."/>
            <person name="McMahon K.D."/>
            <person name="Konstantinidis K.T."/>
            <person name="Eloe-Fadrosh E.A."/>
            <person name="Kyrpides N.C."/>
            <person name="Woyke T."/>
        </authorList>
    </citation>
    <scope>NUCLEOTIDE SEQUENCE</scope>
    <source>
        <strain evidence="2">GVMAG-M-3300023184-88</strain>
    </source>
</reference>
<accession>A0A6C0IHS0</accession>
<keyword evidence="1" id="KW-1133">Transmembrane helix</keyword>
<protein>
    <submittedName>
        <fullName evidence="2">Uncharacterized protein</fullName>
    </submittedName>
</protein>
<dbReference type="EMBL" id="MN740183">
    <property type="protein sequence ID" value="QHT92349.1"/>
    <property type="molecule type" value="Genomic_DNA"/>
</dbReference>
<keyword evidence="1" id="KW-0472">Membrane</keyword>
<feature type="transmembrane region" description="Helical" evidence="1">
    <location>
        <begin position="166"/>
        <end position="186"/>
    </location>
</feature>
<proteinExistence type="predicted"/>
<feature type="transmembrane region" description="Helical" evidence="1">
    <location>
        <begin position="31"/>
        <end position="54"/>
    </location>
</feature>
<keyword evidence="1" id="KW-0812">Transmembrane</keyword>
<dbReference type="AlphaFoldDB" id="A0A6C0IHS0"/>
<evidence type="ECO:0000313" key="2">
    <source>
        <dbReference type="EMBL" id="QHT92349.1"/>
    </source>
</evidence>
<feature type="transmembrane region" description="Helical" evidence="1">
    <location>
        <begin position="140"/>
        <end position="160"/>
    </location>
</feature>
<sequence length="222" mass="24490">MASEDTFLKRIFNGALDGITEMHALLPDSMLFGALLLYILTHNLSFGILAVFIFEMVLSHKFIGWMFAQTVGPEPRPPTSVKCRAGFKTAQLSIPRTFSHDQYPSYALFSITSIATYLGMSTKEFSTSLREMGPEWSPRITVAFVFIGLMIPILIASQMYRCDIAIGEIGIALGLAIVVGILLFVLNKAMFGREAMNFLGLPDTVSIIKEKDPIYVCTNTSG</sequence>
<name>A0A6C0IHS0_9ZZZZ</name>
<evidence type="ECO:0000256" key="1">
    <source>
        <dbReference type="SAM" id="Phobius"/>
    </source>
</evidence>
<organism evidence="2">
    <name type="scientific">viral metagenome</name>
    <dbReference type="NCBI Taxonomy" id="1070528"/>
    <lineage>
        <taxon>unclassified sequences</taxon>
        <taxon>metagenomes</taxon>
        <taxon>organismal metagenomes</taxon>
    </lineage>
</organism>